<protein>
    <submittedName>
        <fullName evidence="4">Mobile element protein</fullName>
    </submittedName>
</protein>
<organism evidence="4 5">
    <name type="scientific">Methanosarcina mazei LYC</name>
    <dbReference type="NCBI Taxonomy" id="1434114"/>
    <lineage>
        <taxon>Archaea</taxon>
        <taxon>Methanobacteriati</taxon>
        <taxon>Methanobacteriota</taxon>
        <taxon>Stenosarchaea group</taxon>
        <taxon>Methanomicrobia</taxon>
        <taxon>Methanosarcinales</taxon>
        <taxon>Methanosarcinaceae</taxon>
        <taxon>Methanosarcina</taxon>
    </lineage>
</organism>
<sequence length="392" mass="45801">MTLYPFPFTTKKQDAESMVDLFSLIKDYLVDQEDGIRHLITWFLNLVMEEEALLQVGAQRYERTDSRKASRNGYKPRTLLTKYGELELLKPQFREFPFETQVFEKYSRVEQAILSAVAESYLQGVSTRRVDKVMTALGVEGISASSVSRITKELDEKVSEFLSKPIEHEIPYLFIDATYLKVRDGLHYENKALFIVSGVRDDGFREILGARLADSEDSLFWQDLFEDLKERGLRGVKLIVSDGHKGIQKAVRESFIGSSWQMCHVHLIRQALKKVQKKKQKEVADKIKEALVDRHKYNDLIRELDKMEYKSAADTLENFQYDVMNYMQFPQSHWRKIRTTNMMERTNKEIKRRTKVVGAFPNQESVLRLVVSILIDINEDWITGNRYIVMEQ</sequence>
<dbReference type="InterPro" id="IPR001207">
    <property type="entry name" value="Transposase_mutator"/>
</dbReference>
<name>A0A0E3RQM5_METMZ</name>
<dbReference type="PANTHER" id="PTHR33217:SF7">
    <property type="entry name" value="TRANSPOSASE FOR INSERTION SEQUENCE ELEMENT IS1081"/>
    <property type="match status" value="1"/>
</dbReference>
<evidence type="ECO:0000313" key="5">
    <source>
        <dbReference type="Proteomes" id="UP000033063"/>
    </source>
</evidence>
<evidence type="ECO:0000256" key="2">
    <source>
        <dbReference type="ARBA" id="ARBA00023125"/>
    </source>
</evidence>
<proteinExistence type="predicted"/>
<dbReference type="PATRIC" id="fig|1434114.4.peg.845"/>
<keyword evidence="1" id="KW-0815">Transposition</keyword>
<evidence type="ECO:0000256" key="3">
    <source>
        <dbReference type="ARBA" id="ARBA00023172"/>
    </source>
</evidence>
<dbReference type="Proteomes" id="UP000033063">
    <property type="component" value="Chromosome"/>
</dbReference>
<dbReference type="Pfam" id="PF00872">
    <property type="entry name" value="Transposase_mut"/>
    <property type="match status" value="1"/>
</dbReference>
<keyword evidence="3" id="KW-0233">DNA recombination</keyword>
<dbReference type="GO" id="GO:0004803">
    <property type="term" value="F:transposase activity"/>
    <property type="evidence" value="ECO:0007669"/>
    <property type="project" value="InterPro"/>
</dbReference>
<keyword evidence="2" id="KW-0238">DNA-binding</keyword>
<dbReference type="NCBIfam" id="NF033543">
    <property type="entry name" value="transpos_IS256"/>
    <property type="match status" value="1"/>
</dbReference>
<accession>A0A0E3RQM5</accession>
<reference evidence="4 5" key="1">
    <citation type="submission" date="2014-07" db="EMBL/GenBank/DDBJ databases">
        <title>Methanogenic archaea and the global carbon cycle.</title>
        <authorList>
            <person name="Henriksen J.R."/>
            <person name="Luke J."/>
            <person name="Reinhart S."/>
            <person name="Benedict M.N."/>
            <person name="Youngblut N.D."/>
            <person name="Metcalf M.E."/>
            <person name="Whitaker R.J."/>
            <person name="Metcalf W.W."/>
        </authorList>
    </citation>
    <scope>NUCLEOTIDE SEQUENCE [LARGE SCALE GENOMIC DNA]</scope>
    <source>
        <strain evidence="4 5">LYC</strain>
    </source>
</reference>
<dbReference type="EMBL" id="CP009513">
    <property type="protein sequence ID" value="AKB67232.1"/>
    <property type="molecule type" value="Genomic_DNA"/>
</dbReference>
<dbReference type="RefSeq" id="WP_011034314.1">
    <property type="nucleotide sequence ID" value="NZ_CP009513.1"/>
</dbReference>
<dbReference type="AlphaFoldDB" id="A0A0E3RQM5"/>
<evidence type="ECO:0000313" key="4">
    <source>
        <dbReference type="EMBL" id="AKB67232.1"/>
    </source>
</evidence>
<dbReference type="GO" id="GO:0003677">
    <property type="term" value="F:DNA binding"/>
    <property type="evidence" value="ECO:0007669"/>
    <property type="project" value="UniProtKB-KW"/>
</dbReference>
<evidence type="ECO:0000256" key="1">
    <source>
        <dbReference type="ARBA" id="ARBA00022578"/>
    </source>
</evidence>
<dbReference type="PANTHER" id="PTHR33217">
    <property type="entry name" value="TRANSPOSASE FOR INSERTION SEQUENCE ELEMENT IS1081"/>
    <property type="match status" value="1"/>
</dbReference>
<dbReference type="GO" id="GO:0006313">
    <property type="term" value="P:DNA transposition"/>
    <property type="evidence" value="ECO:0007669"/>
    <property type="project" value="InterPro"/>
</dbReference>
<gene>
    <name evidence="4" type="ORF">MSMAL_0689</name>
</gene>
<dbReference type="HOGENOM" id="CLU_036805_8_0_2"/>
<dbReference type="GeneID" id="24876859"/>